<keyword evidence="5" id="KW-1185">Reference proteome</keyword>
<feature type="binding site" evidence="1">
    <location>
        <position position="259"/>
    </location>
    <ligand>
        <name>Mg(2+)</name>
        <dbReference type="ChEBI" id="CHEBI:18420"/>
        <label>1</label>
    </ligand>
</feature>
<feature type="binding site" evidence="1">
    <location>
        <position position="258"/>
    </location>
    <ligand>
        <name>Mg(2+)</name>
        <dbReference type="ChEBI" id="CHEBI:18420"/>
        <label>1</label>
    </ligand>
</feature>
<feature type="binding site" evidence="1">
    <location>
        <position position="58"/>
    </location>
    <ligand>
        <name>Mg(2+)</name>
        <dbReference type="ChEBI" id="CHEBI:18420"/>
        <label>1</label>
    </ligand>
</feature>
<dbReference type="InterPro" id="IPR036705">
    <property type="entry name" value="Ribosyl_crysJ1_sf"/>
</dbReference>
<feature type="binding site" evidence="1">
    <location>
        <position position="57"/>
    </location>
    <ligand>
        <name>Mg(2+)</name>
        <dbReference type="ChEBI" id="CHEBI:18420"/>
        <label>1</label>
    </ligand>
</feature>
<dbReference type="InterPro" id="IPR005502">
    <property type="entry name" value="Ribosyl_crysJ1"/>
</dbReference>
<dbReference type="EMBL" id="JAJIUN010000030">
    <property type="protein sequence ID" value="MCC8621764.1"/>
    <property type="molecule type" value="Genomic_DNA"/>
</dbReference>
<gene>
    <name evidence="3" type="ORF">LN473_07170</name>
    <name evidence="2" type="ORF">OR61_02235</name>
</gene>
<evidence type="ECO:0000313" key="2">
    <source>
        <dbReference type="EMBL" id="KHM98000.1"/>
    </source>
</evidence>
<evidence type="ECO:0000313" key="3">
    <source>
        <dbReference type="EMBL" id="MCC8621764.1"/>
    </source>
</evidence>
<dbReference type="Proteomes" id="UP001430544">
    <property type="component" value="Unassembled WGS sequence"/>
</dbReference>
<proteinExistence type="predicted"/>
<keyword evidence="1" id="KW-0460">Magnesium</keyword>
<protein>
    <submittedName>
        <fullName evidence="2 3">ADP-ribosylglycohydrolase</fullName>
    </submittedName>
</protein>
<comment type="cofactor">
    <cofactor evidence="1">
        <name>Mg(2+)</name>
        <dbReference type="ChEBI" id="CHEBI:18420"/>
    </cofactor>
    <text evidence="1">Binds 2 magnesium ions per subunit.</text>
</comment>
<evidence type="ECO:0000313" key="4">
    <source>
        <dbReference type="Proteomes" id="UP000030969"/>
    </source>
</evidence>
<dbReference type="EMBL" id="JSYJ01000008">
    <property type="protein sequence ID" value="KHM98000.1"/>
    <property type="molecule type" value="Genomic_DNA"/>
</dbReference>
<feature type="binding site" evidence="1">
    <location>
        <position position="256"/>
    </location>
    <ligand>
        <name>Mg(2+)</name>
        <dbReference type="ChEBI" id="CHEBI:18420"/>
        <label>1</label>
    </ligand>
</feature>
<reference evidence="3" key="2">
    <citation type="submission" date="2021-11" db="EMBL/GenBank/DDBJ databases">
        <title>Genome resources and taxonomic validation of 89 Xanthomonas strains.</title>
        <authorList>
            <person name="Tambong J.T."/>
        </authorList>
    </citation>
    <scope>NUCLEOTIDE SEQUENCE</scope>
    <source>
        <strain evidence="3">Bv 5-4A</strain>
    </source>
</reference>
<organism evidence="2 4">
    <name type="scientific">Xanthomonas vesicatoria</name>
    <dbReference type="NCBI Taxonomy" id="56460"/>
    <lineage>
        <taxon>Bacteria</taxon>
        <taxon>Pseudomonadati</taxon>
        <taxon>Pseudomonadota</taxon>
        <taxon>Gammaproteobacteria</taxon>
        <taxon>Lysobacterales</taxon>
        <taxon>Lysobacteraceae</taxon>
        <taxon>Xanthomonas</taxon>
    </lineage>
</organism>
<dbReference type="RefSeq" id="WP_039423270.1">
    <property type="nucleotide sequence ID" value="NZ_CP018470.1"/>
</dbReference>
<dbReference type="SUPFAM" id="SSF101478">
    <property type="entry name" value="ADP-ribosylglycohydrolase"/>
    <property type="match status" value="1"/>
</dbReference>
<dbReference type="PANTHER" id="PTHR16222:SF12">
    <property type="entry name" value="ADP-RIBOSYLGLYCOHYDROLASE-RELATED"/>
    <property type="match status" value="1"/>
</dbReference>
<accession>A0AAJ0J1E5</accession>
<comment type="caution">
    <text evidence="2">The sequence shown here is derived from an EMBL/GenBank/DDBJ whole genome shotgun (WGS) entry which is preliminary data.</text>
</comment>
<name>A0AAJ0J1E5_9XANT</name>
<sequence length="312" mass="33063">MTHGDLERARFRGCLLGLAVGDALGTTLEFCAPGSFIPIDDMRGGGPFALRAGQWTDDTSMALCLAHSLLYRHGFDAADQMNRYCNWYQHGYLSSTGHCFDIGSTVRQALERYLDGGPAFSGSEDPRAAGNGSLMRLAPVAMYYAHRPDELGARAADSSRTTHAAAEALDACQLLALQLRAALLGGDRQAVLQTQCESLVTPAVRALATRDHAAVPVTQIRGTGYVVDSLSAALWCFATTATFADAVLRAANLGDDADTTAAICGQLAGAFYGVDGIPAAWRKRLQDTEEILALADRLHAAAQGACESQHIG</sequence>
<reference evidence="2 4" key="1">
    <citation type="submission" date="2014-11" db="EMBL/GenBank/DDBJ databases">
        <title>Draft Genome Sequences of Xanthomonas vesicatoria Strains from the Balkan Peninsula.</title>
        <authorList>
            <person name="Vancheva T."/>
            <person name="Lefeuvre P."/>
            <person name="Bogatzevska N."/>
            <person name="Moncheva P."/>
            <person name="Koebnik R."/>
        </authorList>
    </citation>
    <scope>NUCLEOTIDE SEQUENCE [LARGE SCALE GENOMIC DNA]</scope>
    <source>
        <strain evidence="2 4">53M</strain>
    </source>
</reference>
<feature type="binding site" evidence="1">
    <location>
        <position position="56"/>
    </location>
    <ligand>
        <name>Mg(2+)</name>
        <dbReference type="ChEBI" id="CHEBI:18420"/>
        <label>1</label>
    </ligand>
</feature>
<dbReference type="Gene3D" id="1.10.4080.10">
    <property type="entry name" value="ADP-ribosylation/Crystallin J1"/>
    <property type="match status" value="1"/>
</dbReference>
<dbReference type="Proteomes" id="UP000030969">
    <property type="component" value="Unassembled WGS sequence"/>
</dbReference>
<keyword evidence="1" id="KW-0479">Metal-binding</keyword>
<dbReference type="GO" id="GO:0046872">
    <property type="term" value="F:metal ion binding"/>
    <property type="evidence" value="ECO:0007669"/>
    <property type="project" value="UniProtKB-KW"/>
</dbReference>
<dbReference type="InterPro" id="IPR050792">
    <property type="entry name" value="ADP-ribosylglycohydrolase"/>
</dbReference>
<dbReference type="Pfam" id="PF03747">
    <property type="entry name" value="ADP_ribosyl_GH"/>
    <property type="match status" value="1"/>
</dbReference>
<evidence type="ECO:0000256" key="1">
    <source>
        <dbReference type="PIRSR" id="PIRSR605502-1"/>
    </source>
</evidence>
<dbReference type="PANTHER" id="PTHR16222">
    <property type="entry name" value="ADP-RIBOSYLGLYCOHYDROLASE"/>
    <property type="match status" value="1"/>
</dbReference>
<evidence type="ECO:0000313" key="5">
    <source>
        <dbReference type="Proteomes" id="UP001430544"/>
    </source>
</evidence>
<dbReference type="AlphaFoldDB" id="A0AAJ0J1E5"/>